<dbReference type="Gene3D" id="1.20.120.910">
    <property type="entry name" value="DksA, coiled-coil domain"/>
    <property type="match status" value="1"/>
</dbReference>
<dbReference type="NCBIfam" id="TIGR02890">
    <property type="entry name" value="bacill_yteA"/>
    <property type="match status" value="1"/>
</dbReference>
<organism evidence="6 7">
    <name type="scientific">Laceyella tengchongensis</name>
    <dbReference type="NCBI Taxonomy" id="574699"/>
    <lineage>
        <taxon>Bacteria</taxon>
        <taxon>Bacillati</taxon>
        <taxon>Bacillota</taxon>
        <taxon>Bacilli</taxon>
        <taxon>Bacillales</taxon>
        <taxon>Thermoactinomycetaceae</taxon>
        <taxon>Laceyella</taxon>
    </lineage>
</organism>
<dbReference type="AlphaFoldDB" id="A0AA45WLA9"/>
<keyword evidence="2" id="KW-0863">Zinc-finger</keyword>
<dbReference type="PANTHER" id="PTHR33823:SF4">
    <property type="entry name" value="GENERAL STRESS PROTEIN 16O"/>
    <property type="match status" value="1"/>
</dbReference>
<dbReference type="SUPFAM" id="SSF109635">
    <property type="entry name" value="DnaK suppressor protein DksA, alpha-hairpin domain"/>
    <property type="match status" value="1"/>
</dbReference>
<dbReference type="Pfam" id="PF01258">
    <property type="entry name" value="zf-dskA_traR"/>
    <property type="match status" value="1"/>
</dbReference>
<evidence type="ECO:0000259" key="5">
    <source>
        <dbReference type="Pfam" id="PF01258"/>
    </source>
</evidence>
<dbReference type="PANTHER" id="PTHR33823">
    <property type="entry name" value="RNA POLYMERASE-BINDING TRANSCRIPTION FACTOR DKSA-RELATED"/>
    <property type="match status" value="1"/>
</dbReference>
<dbReference type="InterPro" id="IPR014240">
    <property type="entry name" value="YteA"/>
</dbReference>
<evidence type="ECO:0000256" key="4">
    <source>
        <dbReference type="PROSITE-ProRule" id="PRU00510"/>
    </source>
</evidence>
<evidence type="ECO:0000256" key="1">
    <source>
        <dbReference type="ARBA" id="ARBA00022723"/>
    </source>
</evidence>
<name>A0AA45WLA9_9BACL</name>
<comment type="caution">
    <text evidence="6">The sequence shown here is derived from an EMBL/GenBank/DDBJ whole genome shotgun (WGS) entry which is preliminary data.</text>
</comment>
<evidence type="ECO:0000256" key="3">
    <source>
        <dbReference type="ARBA" id="ARBA00022833"/>
    </source>
</evidence>
<dbReference type="GO" id="GO:0008270">
    <property type="term" value="F:zinc ion binding"/>
    <property type="evidence" value="ECO:0007669"/>
    <property type="project" value="UniProtKB-KW"/>
</dbReference>
<dbReference type="InterPro" id="IPR000962">
    <property type="entry name" value="Znf_DskA_TraR"/>
</dbReference>
<feature type="zinc finger region" description="dksA C4-type" evidence="4">
    <location>
        <begin position="92"/>
        <end position="116"/>
    </location>
</feature>
<keyword evidence="3" id="KW-0862">Zinc</keyword>
<protein>
    <submittedName>
        <fullName evidence="6">Transcriptional regulator, TraR/DksA family</fullName>
    </submittedName>
</protein>
<reference evidence="6" key="1">
    <citation type="submission" date="2017-05" db="EMBL/GenBank/DDBJ databases">
        <authorList>
            <person name="Varghese N."/>
            <person name="Submissions S."/>
        </authorList>
    </citation>
    <scope>NUCLEOTIDE SEQUENCE</scope>
    <source>
        <strain evidence="6">DSM 45262</strain>
    </source>
</reference>
<dbReference type="SUPFAM" id="SSF57716">
    <property type="entry name" value="Glucocorticoid receptor-like (DNA-binding domain)"/>
    <property type="match status" value="1"/>
</dbReference>
<dbReference type="RefSeq" id="WP_284724040.1">
    <property type="nucleotide sequence ID" value="NZ_FXTU01000002.1"/>
</dbReference>
<evidence type="ECO:0000313" key="7">
    <source>
        <dbReference type="Proteomes" id="UP001157946"/>
    </source>
</evidence>
<gene>
    <name evidence="6" type="ORF">SAMN06265361_102202</name>
</gene>
<evidence type="ECO:0000256" key="2">
    <source>
        <dbReference type="ARBA" id="ARBA00022771"/>
    </source>
</evidence>
<accession>A0AA45WLA9</accession>
<evidence type="ECO:0000313" key="6">
    <source>
        <dbReference type="EMBL" id="SMP10693.1"/>
    </source>
</evidence>
<dbReference type="PROSITE" id="PS51128">
    <property type="entry name" value="ZF_DKSA_2"/>
    <property type="match status" value="1"/>
</dbReference>
<dbReference type="Proteomes" id="UP001157946">
    <property type="component" value="Unassembled WGS sequence"/>
</dbReference>
<sequence length="234" mass="26770">MNGQQLGLLRQQLLQEKQEIEERVAHNDNYGMATGMNASVGELSGYDNHPADLGTEMFERGKDLALNEADERHLQEIEAALNRMEQGTYGICKQCGQEIPFERLEAMPTAEYCVEHRPHPHISANRPVEEQVVQPGHHNHDESDYNFYDGEDAWQEVEQYGTSNPPDFFAEARSYNELTVDHNEQRGYIDLVEGFAITDIDGNSAEITDITHNQAYRQKDREETLRDLDQDFIG</sequence>
<dbReference type="EMBL" id="FXTU01000002">
    <property type="protein sequence ID" value="SMP10693.1"/>
    <property type="molecule type" value="Genomic_DNA"/>
</dbReference>
<dbReference type="InterPro" id="IPR037187">
    <property type="entry name" value="DnaK_N"/>
</dbReference>
<keyword evidence="1" id="KW-0479">Metal-binding</keyword>
<feature type="domain" description="Zinc finger DksA/TraR C4-type" evidence="5">
    <location>
        <begin position="87"/>
        <end position="115"/>
    </location>
</feature>
<proteinExistence type="predicted"/>
<keyword evidence="7" id="KW-1185">Reference proteome</keyword>